<gene>
    <name evidence="1" type="ORF">DL240_10455</name>
</gene>
<organism evidence="1 2">
    <name type="scientific">Lujinxingia litoralis</name>
    <dbReference type="NCBI Taxonomy" id="2211119"/>
    <lineage>
        <taxon>Bacteria</taxon>
        <taxon>Deltaproteobacteria</taxon>
        <taxon>Bradymonadales</taxon>
        <taxon>Lujinxingiaceae</taxon>
        <taxon>Lujinxingia</taxon>
    </lineage>
</organism>
<keyword evidence="2" id="KW-1185">Reference proteome</keyword>
<dbReference type="Proteomes" id="UP000249169">
    <property type="component" value="Unassembled WGS sequence"/>
</dbReference>
<dbReference type="OrthoDB" id="3531601at2"/>
<comment type="caution">
    <text evidence="1">The sequence shown here is derived from an EMBL/GenBank/DDBJ whole genome shotgun (WGS) entry which is preliminary data.</text>
</comment>
<proteinExistence type="predicted"/>
<dbReference type="RefSeq" id="WP_111729837.1">
    <property type="nucleotide sequence ID" value="NZ_QHKO01000004.1"/>
</dbReference>
<dbReference type="AlphaFoldDB" id="A0A328C5H6"/>
<reference evidence="1 2" key="1">
    <citation type="submission" date="2018-05" db="EMBL/GenBank/DDBJ databases">
        <title>Lujinxingia marina gen. nov. sp. nov., a new facultative anaerobic member of the class Deltaproteobacteria, and proposal of Lujinxingaceae fam. nov.</title>
        <authorList>
            <person name="Li C.-M."/>
        </authorList>
    </citation>
    <scope>NUCLEOTIDE SEQUENCE [LARGE SCALE GENOMIC DNA]</scope>
    <source>
        <strain evidence="1 2">B210</strain>
    </source>
</reference>
<sequence length="134" mass="14888">MSLNDAIQTAVREIPECVAGGYVDMSTGMLIGVKTVESHPQDVLDMVAAATADLFQGRNVSTIEKMFRNARGLEQDGHHYFQEIIVFSDNLLHIFQRCKQNPEHAVVWVCDRSANIGMALTKSRMQLPKIEGAL</sequence>
<evidence type="ECO:0000313" key="1">
    <source>
        <dbReference type="EMBL" id="RAL22266.1"/>
    </source>
</evidence>
<evidence type="ECO:0008006" key="3">
    <source>
        <dbReference type="Google" id="ProtNLM"/>
    </source>
</evidence>
<evidence type="ECO:0000313" key="2">
    <source>
        <dbReference type="Proteomes" id="UP000249169"/>
    </source>
</evidence>
<name>A0A328C5H6_9DELT</name>
<dbReference type="EMBL" id="QHKO01000004">
    <property type="protein sequence ID" value="RAL22266.1"/>
    <property type="molecule type" value="Genomic_DNA"/>
</dbReference>
<protein>
    <recommendedName>
        <fullName evidence="3">Roadblock/LAMTOR2 domain-containing protein</fullName>
    </recommendedName>
</protein>
<accession>A0A328C5H6</accession>